<accession>A0ABS4RH17</accession>
<dbReference type="EMBL" id="JAGIKZ010000010">
    <property type="protein sequence ID" value="MBP2241619.1"/>
    <property type="molecule type" value="Genomic_DNA"/>
</dbReference>
<organism evidence="1 2">
    <name type="scientific">Cytobacillus eiseniae</name>
    <dbReference type="NCBI Taxonomy" id="762947"/>
    <lineage>
        <taxon>Bacteria</taxon>
        <taxon>Bacillati</taxon>
        <taxon>Bacillota</taxon>
        <taxon>Bacilli</taxon>
        <taxon>Bacillales</taxon>
        <taxon>Bacillaceae</taxon>
        <taxon>Cytobacillus</taxon>
    </lineage>
</organism>
<dbReference type="InterPro" id="IPR037208">
    <property type="entry name" value="Spo0E-like_sf"/>
</dbReference>
<name>A0ABS4RH17_9BACI</name>
<dbReference type="InterPro" id="IPR036638">
    <property type="entry name" value="HLH_DNA-bd_sf"/>
</dbReference>
<protein>
    <submittedName>
        <fullName evidence="1">Stage 0 sporulation regulatory protein</fullName>
    </submittedName>
</protein>
<evidence type="ECO:0000313" key="2">
    <source>
        <dbReference type="Proteomes" id="UP001519293"/>
    </source>
</evidence>
<comment type="caution">
    <text evidence="1">The sequence shown here is derived from an EMBL/GenBank/DDBJ whole genome shotgun (WGS) entry which is preliminary data.</text>
</comment>
<dbReference type="Gene3D" id="4.10.280.10">
    <property type="entry name" value="Helix-loop-helix DNA-binding domain"/>
    <property type="match status" value="1"/>
</dbReference>
<reference evidence="1 2" key="1">
    <citation type="submission" date="2021-03" db="EMBL/GenBank/DDBJ databases">
        <title>Genomic Encyclopedia of Type Strains, Phase IV (KMG-IV): sequencing the most valuable type-strain genomes for metagenomic binning, comparative biology and taxonomic classification.</title>
        <authorList>
            <person name="Goeker M."/>
        </authorList>
    </citation>
    <scope>NUCLEOTIDE SEQUENCE [LARGE SCALE GENOMIC DNA]</scope>
    <source>
        <strain evidence="1 2">DSM 26675</strain>
    </source>
</reference>
<dbReference type="InterPro" id="IPR018540">
    <property type="entry name" value="Spo0E-like"/>
</dbReference>
<dbReference type="Pfam" id="PF09388">
    <property type="entry name" value="SpoOE-like"/>
    <property type="match status" value="1"/>
</dbReference>
<dbReference type="Proteomes" id="UP001519293">
    <property type="component" value="Unassembled WGS sequence"/>
</dbReference>
<evidence type="ECO:0000313" key="1">
    <source>
        <dbReference type="EMBL" id="MBP2241619.1"/>
    </source>
</evidence>
<gene>
    <name evidence="1" type="ORF">J2Z40_002182</name>
</gene>
<dbReference type="RefSeq" id="WP_066399855.1">
    <property type="nucleotide sequence ID" value="NZ_JAGIKZ010000010.1"/>
</dbReference>
<keyword evidence="2" id="KW-1185">Reference proteome</keyword>
<dbReference type="SUPFAM" id="SSF140500">
    <property type="entry name" value="BAS1536-like"/>
    <property type="match status" value="1"/>
</dbReference>
<sequence>MNASNLLKEIEECRKEMIELASIFPLSNKEVVAASKRLDQLLNLYEKQGNKPIKQKNGAVI</sequence>
<proteinExistence type="predicted"/>